<evidence type="ECO:0000313" key="2">
    <source>
        <dbReference type="Proteomes" id="UP000658320"/>
    </source>
</evidence>
<reference evidence="1" key="1">
    <citation type="journal article" date="2014" name="Int. J. Syst. Evol. Microbiol.">
        <title>Complete genome sequence of Corynebacterium casei LMG S-19264T (=DSM 44701T), isolated from a smear-ripened cheese.</title>
        <authorList>
            <consortium name="US DOE Joint Genome Institute (JGI-PGF)"/>
            <person name="Walter F."/>
            <person name="Albersmeier A."/>
            <person name="Kalinowski J."/>
            <person name="Ruckert C."/>
        </authorList>
    </citation>
    <scope>NUCLEOTIDE SEQUENCE</scope>
    <source>
        <strain evidence="1">JCM 4346</strain>
    </source>
</reference>
<sequence>MLVPPGVVTVTPTVPVPDGETAVTWVGETCVTFVADLEPNFTALVLDRFVPVMVTSVPPPVEP</sequence>
<proteinExistence type="predicted"/>
<evidence type="ECO:0000313" key="1">
    <source>
        <dbReference type="EMBL" id="GGR07573.1"/>
    </source>
</evidence>
<comment type="caution">
    <text evidence="1">The sequence shown here is derived from an EMBL/GenBank/DDBJ whole genome shotgun (WGS) entry which is preliminary data.</text>
</comment>
<gene>
    <name evidence="1" type="ORF">GCM10010251_24380</name>
</gene>
<reference evidence="1" key="2">
    <citation type="submission" date="2020-09" db="EMBL/GenBank/DDBJ databases">
        <authorList>
            <person name="Sun Q."/>
            <person name="Ohkuma M."/>
        </authorList>
    </citation>
    <scope>NUCLEOTIDE SEQUENCE</scope>
    <source>
        <strain evidence="1">JCM 4346</strain>
    </source>
</reference>
<dbReference type="AlphaFoldDB" id="A0A918C5H4"/>
<protein>
    <submittedName>
        <fullName evidence="1">Uncharacterized protein</fullName>
    </submittedName>
</protein>
<keyword evidence="2" id="KW-1185">Reference proteome</keyword>
<organism evidence="1 2">
    <name type="scientific">Streptomyces aurantiogriseus</name>
    <dbReference type="NCBI Taxonomy" id="66870"/>
    <lineage>
        <taxon>Bacteria</taxon>
        <taxon>Bacillati</taxon>
        <taxon>Actinomycetota</taxon>
        <taxon>Actinomycetes</taxon>
        <taxon>Kitasatosporales</taxon>
        <taxon>Streptomycetaceae</taxon>
        <taxon>Streptomyces</taxon>
    </lineage>
</organism>
<name>A0A918C5H4_9ACTN</name>
<dbReference type="Proteomes" id="UP000658320">
    <property type="component" value="Unassembled WGS sequence"/>
</dbReference>
<dbReference type="EMBL" id="BMSX01000004">
    <property type="protein sequence ID" value="GGR07573.1"/>
    <property type="molecule type" value="Genomic_DNA"/>
</dbReference>
<accession>A0A918C5H4</accession>